<dbReference type="Proteomes" id="UP000010808">
    <property type="component" value="Chromosome"/>
</dbReference>
<gene>
    <name evidence="1" type="ORF">DESAM_21121</name>
</gene>
<evidence type="ECO:0000313" key="1">
    <source>
        <dbReference type="EMBL" id="CCO23402.1"/>
    </source>
</evidence>
<dbReference type="PATRIC" id="fig|1121451.3.peg.1375"/>
<name>L0RB17_9BACT</name>
<dbReference type="EMBL" id="FO203522">
    <property type="protein sequence ID" value="CCO23402.1"/>
    <property type="molecule type" value="Genomic_DNA"/>
</dbReference>
<protein>
    <submittedName>
        <fullName evidence="1">Uncharacterized protein</fullName>
    </submittedName>
</protein>
<dbReference type="HOGENOM" id="CLU_2989230_0_0_7"/>
<evidence type="ECO:0000313" key="2">
    <source>
        <dbReference type="Proteomes" id="UP000010808"/>
    </source>
</evidence>
<proteinExistence type="predicted"/>
<dbReference type="AlphaFoldDB" id="L0RB17"/>
<sequence length="57" mass="6127">MVGSAGCMLFWGVPGKSKFMQEENYEDSGRIAEAGALIDVAHRSFAGSSFDATPWGR</sequence>
<dbReference type="STRING" id="1121451.DESAM_21121"/>
<reference evidence="1 2" key="1">
    <citation type="submission" date="2012-10" db="EMBL/GenBank/DDBJ databases">
        <authorList>
            <person name="Genoscope - CEA"/>
        </authorList>
    </citation>
    <scope>NUCLEOTIDE SEQUENCE [LARGE SCALE GENOMIC DNA]</scope>
    <source>
        <strain evidence="2">AM13 / DSM 14728</strain>
    </source>
</reference>
<keyword evidence="2" id="KW-1185">Reference proteome</keyword>
<accession>L0RB17</accession>
<organism evidence="1 2">
    <name type="scientific">Maridesulfovibrio hydrothermalis AM13 = DSM 14728</name>
    <dbReference type="NCBI Taxonomy" id="1121451"/>
    <lineage>
        <taxon>Bacteria</taxon>
        <taxon>Pseudomonadati</taxon>
        <taxon>Thermodesulfobacteriota</taxon>
        <taxon>Desulfovibrionia</taxon>
        <taxon>Desulfovibrionales</taxon>
        <taxon>Desulfovibrionaceae</taxon>
        <taxon>Maridesulfovibrio</taxon>
    </lineage>
</organism>
<dbReference type="KEGG" id="dhy:DESAM_21121"/>